<name>A0A7R9D2L6_TIMPO</name>
<dbReference type="EMBL" id="OD003036">
    <property type="protein sequence ID" value="CAD7406878.1"/>
    <property type="molecule type" value="Genomic_DNA"/>
</dbReference>
<evidence type="ECO:0000313" key="1">
    <source>
        <dbReference type="EMBL" id="CAD7406878.1"/>
    </source>
</evidence>
<dbReference type="AlphaFoldDB" id="A0A7R9D2L6"/>
<gene>
    <name evidence="1" type="ORF">TPSB3V08_LOCUS5621</name>
</gene>
<sequence length="113" mass="12749">MKVTGYRPHDVTQMYPDFDRKNSFSFMGSTLVVEPSVAGTAKKRQSGKQFKEKLTTPVRDLNHGLTITYKPVQTSLTFNLHAHRFGLTVNNVGILGQPFETFPIPFLSFKAQD</sequence>
<organism evidence="1">
    <name type="scientific">Timema poppense</name>
    <name type="common">Walking stick</name>
    <dbReference type="NCBI Taxonomy" id="170557"/>
    <lineage>
        <taxon>Eukaryota</taxon>
        <taxon>Metazoa</taxon>
        <taxon>Ecdysozoa</taxon>
        <taxon>Arthropoda</taxon>
        <taxon>Hexapoda</taxon>
        <taxon>Insecta</taxon>
        <taxon>Pterygota</taxon>
        <taxon>Neoptera</taxon>
        <taxon>Polyneoptera</taxon>
        <taxon>Phasmatodea</taxon>
        <taxon>Timematodea</taxon>
        <taxon>Timematoidea</taxon>
        <taxon>Timematidae</taxon>
        <taxon>Timema</taxon>
    </lineage>
</organism>
<reference evidence="1" key="1">
    <citation type="submission" date="2020-11" db="EMBL/GenBank/DDBJ databases">
        <authorList>
            <person name="Tran Van P."/>
        </authorList>
    </citation>
    <scope>NUCLEOTIDE SEQUENCE</scope>
</reference>
<accession>A0A7R9D2L6</accession>
<protein>
    <submittedName>
        <fullName evidence="1">Uncharacterized protein</fullName>
    </submittedName>
</protein>
<proteinExistence type="predicted"/>